<dbReference type="PANTHER" id="PTHR23504:SF15">
    <property type="entry name" value="MAJOR FACILITATOR SUPERFAMILY (MFS) PROFILE DOMAIN-CONTAINING PROTEIN"/>
    <property type="match status" value="1"/>
</dbReference>
<dbReference type="Pfam" id="PF07690">
    <property type="entry name" value="MFS_1"/>
    <property type="match status" value="1"/>
</dbReference>
<keyword evidence="5 6" id="KW-0472">Membrane</keyword>
<evidence type="ECO:0000313" key="9">
    <source>
        <dbReference type="Proteomes" id="UP000462014"/>
    </source>
</evidence>
<reference evidence="8 9" key="1">
    <citation type="submission" date="2019-12" db="EMBL/GenBank/DDBJ databases">
        <title>Mucilaginibacter sp. HMF7410 genome sequencing and assembly.</title>
        <authorList>
            <person name="Kang H."/>
            <person name="Cha I."/>
            <person name="Kim H."/>
            <person name="Joh K."/>
        </authorList>
    </citation>
    <scope>NUCLEOTIDE SEQUENCE [LARGE SCALE GENOMIC DNA]</scope>
    <source>
        <strain evidence="8 9">HMF7410</strain>
    </source>
</reference>
<feature type="transmembrane region" description="Helical" evidence="6">
    <location>
        <begin position="240"/>
        <end position="261"/>
    </location>
</feature>
<keyword evidence="4 6" id="KW-1133">Transmembrane helix</keyword>
<feature type="transmembrane region" description="Helical" evidence="6">
    <location>
        <begin position="198"/>
        <end position="220"/>
    </location>
</feature>
<keyword evidence="2" id="KW-0813">Transport</keyword>
<dbReference type="InterPro" id="IPR001958">
    <property type="entry name" value="Tet-R_TetA/multi-R_MdtG-like"/>
</dbReference>
<dbReference type="SUPFAM" id="SSF103473">
    <property type="entry name" value="MFS general substrate transporter"/>
    <property type="match status" value="1"/>
</dbReference>
<comment type="subcellular location">
    <subcellularLocation>
        <location evidence="1">Membrane</location>
        <topology evidence="1">Multi-pass membrane protein</topology>
    </subcellularLocation>
</comment>
<feature type="transmembrane region" description="Helical" evidence="6">
    <location>
        <begin position="7"/>
        <end position="29"/>
    </location>
</feature>
<dbReference type="EMBL" id="WPIK01000024">
    <property type="protein sequence ID" value="MVN23392.1"/>
    <property type="molecule type" value="Genomic_DNA"/>
</dbReference>
<keyword evidence="3 6" id="KW-0812">Transmembrane</keyword>
<proteinExistence type="predicted"/>
<dbReference type="Proteomes" id="UP000462014">
    <property type="component" value="Unassembled WGS sequence"/>
</dbReference>
<dbReference type="InterPro" id="IPR020846">
    <property type="entry name" value="MFS_dom"/>
</dbReference>
<evidence type="ECO:0000256" key="2">
    <source>
        <dbReference type="ARBA" id="ARBA00022448"/>
    </source>
</evidence>
<dbReference type="Gene3D" id="1.20.1250.20">
    <property type="entry name" value="MFS general substrate transporter like domains"/>
    <property type="match status" value="1"/>
</dbReference>
<feature type="transmembrane region" description="Helical" evidence="6">
    <location>
        <begin position="72"/>
        <end position="88"/>
    </location>
</feature>
<keyword evidence="9" id="KW-1185">Reference proteome</keyword>
<dbReference type="AlphaFoldDB" id="A0A7K1T1D3"/>
<feature type="transmembrane region" description="Helical" evidence="6">
    <location>
        <begin position="295"/>
        <end position="312"/>
    </location>
</feature>
<name>A0A7K1T1D3_9SPHI</name>
<feature type="transmembrane region" description="Helical" evidence="6">
    <location>
        <begin position="273"/>
        <end position="289"/>
    </location>
</feature>
<feature type="transmembrane region" description="Helical" evidence="6">
    <location>
        <begin position="333"/>
        <end position="354"/>
    </location>
</feature>
<dbReference type="PROSITE" id="PS50850">
    <property type="entry name" value="MFS"/>
    <property type="match status" value="1"/>
</dbReference>
<organism evidence="8 9">
    <name type="scientific">Mucilaginibacter arboris</name>
    <dbReference type="NCBI Taxonomy" id="2682090"/>
    <lineage>
        <taxon>Bacteria</taxon>
        <taxon>Pseudomonadati</taxon>
        <taxon>Bacteroidota</taxon>
        <taxon>Sphingobacteriia</taxon>
        <taxon>Sphingobacteriales</taxon>
        <taxon>Sphingobacteriaceae</taxon>
        <taxon>Mucilaginibacter</taxon>
    </lineage>
</organism>
<dbReference type="CDD" id="cd17330">
    <property type="entry name" value="MFS_SLC46_TetA_like"/>
    <property type="match status" value="1"/>
</dbReference>
<sequence>MKKNKNLWVLVFICVINSLGFGIIVPLIYPYGKQFGITEQTLGLLTASFSIAQFFATPVLGSLSDKYGRKPLLIISLIGTCISFILFAEARSLIMLFAARILDGITGGNISVAQAMVSDSSSNEDRAKNFGIIGSAFGFGFVIGPAIGGILSKISLQAPFYFSAGIALIGVCCIYFFLQETNPKHERKNDNKFSFKSLITVLKAPVIGSAVFIGFLLTMAQFTMIIGFQTFTADVLKITPFQIGVFFAGFGISGILMQLAVPYITKLISSKSLILLLSLIFCFLPMLLSGFTNKLILFAVCMCVYGLFNGLRNPMLNAIISERVGQNEQGQTLGINQSYASIGQILGPISAGLISGISVHYVFFLSAVYILAGFLFTFLLRSKEKINT</sequence>
<dbReference type="InterPro" id="IPR011701">
    <property type="entry name" value="MFS"/>
</dbReference>
<feature type="transmembrane region" description="Helical" evidence="6">
    <location>
        <begin position="129"/>
        <end position="152"/>
    </location>
</feature>
<feature type="domain" description="Major facilitator superfamily (MFS) profile" evidence="7">
    <location>
        <begin position="6"/>
        <end position="385"/>
    </location>
</feature>
<dbReference type="GO" id="GO:0022857">
    <property type="term" value="F:transmembrane transporter activity"/>
    <property type="evidence" value="ECO:0007669"/>
    <property type="project" value="InterPro"/>
</dbReference>
<dbReference type="PANTHER" id="PTHR23504">
    <property type="entry name" value="MAJOR FACILITATOR SUPERFAMILY DOMAIN-CONTAINING PROTEIN 10"/>
    <property type="match status" value="1"/>
</dbReference>
<dbReference type="PRINTS" id="PR01035">
    <property type="entry name" value="TCRTETA"/>
</dbReference>
<evidence type="ECO:0000256" key="6">
    <source>
        <dbReference type="SAM" id="Phobius"/>
    </source>
</evidence>
<feature type="transmembrane region" description="Helical" evidence="6">
    <location>
        <begin position="158"/>
        <end position="178"/>
    </location>
</feature>
<protein>
    <submittedName>
        <fullName evidence="8">MFS transporter</fullName>
    </submittedName>
</protein>
<evidence type="ECO:0000313" key="8">
    <source>
        <dbReference type="EMBL" id="MVN23392.1"/>
    </source>
</evidence>
<evidence type="ECO:0000256" key="5">
    <source>
        <dbReference type="ARBA" id="ARBA00023136"/>
    </source>
</evidence>
<dbReference type="InterPro" id="IPR036259">
    <property type="entry name" value="MFS_trans_sf"/>
</dbReference>
<comment type="caution">
    <text evidence="8">The sequence shown here is derived from an EMBL/GenBank/DDBJ whole genome shotgun (WGS) entry which is preliminary data.</text>
</comment>
<evidence type="ECO:0000259" key="7">
    <source>
        <dbReference type="PROSITE" id="PS50850"/>
    </source>
</evidence>
<gene>
    <name evidence="8" type="ORF">GO621_17855</name>
</gene>
<feature type="transmembrane region" description="Helical" evidence="6">
    <location>
        <begin position="360"/>
        <end position="380"/>
    </location>
</feature>
<dbReference type="GO" id="GO:0016020">
    <property type="term" value="C:membrane"/>
    <property type="evidence" value="ECO:0007669"/>
    <property type="project" value="UniProtKB-SubCell"/>
</dbReference>
<evidence type="ECO:0000256" key="4">
    <source>
        <dbReference type="ARBA" id="ARBA00022989"/>
    </source>
</evidence>
<evidence type="ECO:0000256" key="3">
    <source>
        <dbReference type="ARBA" id="ARBA00022692"/>
    </source>
</evidence>
<accession>A0A7K1T1D3</accession>
<evidence type="ECO:0000256" key="1">
    <source>
        <dbReference type="ARBA" id="ARBA00004141"/>
    </source>
</evidence>